<evidence type="ECO:0000313" key="2">
    <source>
        <dbReference type="EMBL" id="KAK2555349.1"/>
    </source>
</evidence>
<gene>
    <name evidence="2" type="ORF">P5673_022980</name>
</gene>
<organism evidence="2 3">
    <name type="scientific">Acropora cervicornis</name>
    <name type="common">Staghorn coral</name>
    <dbReference type="NCBI Taxonomy" id="6130"/>
    <lineage>
        <taxon>Eukaryota</taxon>
        <taxon>Metazoa</taxon>
        <taxon>Cnidaria</taxon>
        <taxon>Anthozoa</taxon>
        <taxon>Hexacorallia</taxon>
        <taxon>Scleractinia</taxon>
        <taxon>Astrocoeniina</taxon>
        <taxon>Acroporidae</taxon>
        <taxon>Acropora</taxon>
    </lineage>
</organism>
<dbReference type="EMBL" id="JARQWQ010000063">
    <property type="protein sequence ID" value="KAK2555349.1"/>
    <property type="molecule type" value="Genomic_DNA"/>
</dbReference>
<dbReference type="PANTHER" id="PTHR46177">
    <property type="entry name" value="INTEGRASE CATALYTIC DOMAIN-CONTAINING PROTEIN"/>
    <property type="match status" value="1"/>
</dbReference>
<protein>
    <recommendedName>
        <fullName evidence="1">Integrase core domain-containing protein</fullName>
    </recommendedName>
</protein>
<reference evidence="2" key="2">
    <citation type="journal article" date="2023" name="Science">
        <title>Genomic signatures of disease resistance in endangered staghorn corals.</title>
        <authorList>
            <person name="Vollmer S.V."/>
            <person name="Selwyn J.D."/>
            <person name="Despard B.A."/>
            <person name="Roesel C.L."/>
        </authorList>
    </citation>
    <scope>NUCLEOTIDE SEQUENCE</scope>
    <source>
        <strain evidence="2">K2</strain>
    </source>
</reference>
<keyword evidence="3" id="KW-1185">Reference proteome</keyword>
<dbReference type="AlphaFoldDB" id="A0AAD9UZ46"/>
<name>A0AAD9UZ46_ACRCE</name>
<feature type="domain" description="Integrase core" evidence="1">
    <location>
        <begin position="125"/>
        <end position="305"/>
    </location>
</feature>
<comment type="caution">
    <text evidence="2">The sequence shown here is derived from an EMBL/GenBank/DDBJ whole genome shotgun (WGS) entry which is preliminary data.</text>
</comment>
<dbReference type="Pfam" id="PF24764">
    <property type="entry name" value="rva_4"/>
    <property type="match status" value="1"/>
</dbReference>
<dbReference type="InterPro" id="IPR058913">
    <property type="entry name" value="Integrase_dom_put"/>
</dbReference>
<proteinExistence type="predicted"/>
<dbReference type="Proteomes" id="UP001249851">
    <property type="component" value="Unassembled WGS sequence"/>
</dbReference>
<sequence length="392" mass="46902">MSATAGQDLREYLLNLVKALKSLDMITEYLRKDLEIDWSVSTLKRRLQEFDVKYYRKENPMDVFEAVLCELDSARKNIGIRTMQMRLRIHHNLLITRDDVHHVMTILDYPAMQMRKKGVLKRRVFYSKGSNWVWSVDGNDKLKNFGLYIHGAMDTFSRRLLWLHIYTSNKDPRVIAHYYFKFIKEEKVFPCCTRSDHGAEVSILAQCQIFLRRNHEDENALNEAHRRGPSQLNQTIESWWSREKKYHSQFWIDELQELQEEGLFDQCKIIDRWCLCYTYLPLLEQELQELKQDYNSHKIRKQRGKLRPDGIPDDMYFFPERFGGEEQGFEPCDEDLLEIDRQHNLDVSLPSPVPLEVNLVCDKWRQEHCVEVNHTNVRMVYEDLRQYLNSNV</sequence>
<evidence type="ECO:0000259" key="1">
    <source>
        <dbReference type="Pfam" id="PF24764"/>
    </source>
</evidence>
<evidence type="ECO:0000313" key="3">
    <source>
        <dbReference type="Proteomes" id="UP001249851"/>
    </source>
</evidence>
<reference evidence="2" key="1">
    <citation type="journal article" date="2023" name="G3 (Bethesda)">
        <title>Whole genome assembly and annotation of the endangered Caribbean coral Acropora cervicornis.</title>
        <authorList>
            <person name="Selwyn J.D."/>
            <person name="Vollmer S.V."/>
        </authorList>
    </citation>
    <scope>NUCLEOTIDE SEQUENCE</scope>
    <source>
        <strain evidence="2">K2</strain>
    </source>
</reference>
<accession>A0AAD9UZ46</accession>
<dbReference type="PANTHER" id="PTHR46177:SF1">
    <property type="entry name" value="INTEGRASE CATALYTIC DOMAIN-CONTAINING PROTEIN"/>
    <property type="match status" value="1"/>
</dbReference>